<comment type="caution">
    <text evidence="17">The sequence shown here is derived from an EMBL/GenBank/DDBJ whole genome shotgun (WGS) entry which is preliminary data.</text>
</comment>
<reference evidence="17" key="1">
    <citation type="submission" date="2022-04" db="EMBL/GenBank/DDBJ databases">
        <title>Carnegiea gigantea Genome sequencing and assembly v2.</title>
        <authorList>
            <person name="Copetti D."/>
            <person name="Sanderson M.J."/>
            <person name="Burquez A."/>
            <person name="Wojciechowski M.F."/>
        </authorList>
    </citation>
    <scope>NUCLEOTIDE SEQUENCE</scope>
    <source>
        <strain evidence="17">SGP5-SGP5p</strain>
        <tissue evidence="17">Aerial part</tissue>
    </source>
</reference>
<protein>
    <recommendedName>
        <fullName evidence="16">ADP/ATP translocase</fullName>
    </recommendedName>
    <alternativeName>
        <fullName evidence="16">ADP,ATP carrier protein</fullName>
    </alternativeName>
</protein>
<accession>A0A9Q1KU82</accession>
<dbReference type="Proteomes" id="UP001153076">
    <property type="component" value="Unassembled WGS sequence"/>
</dbReference>
<sequence>MGGWTRHHGDCEGGEKQWTFSRKLTAFSNQNLSSTRIEILSLRELISNIMADINQQPSATQKAAGLFHFSSGFSQITQPRYGAFQNSALHQRHFFCGNYSNMALQNPTCRTTLDLPMISTVMSPVLAQAPSEKGFAGFAIDFLMGGVSAAVSKTAAAPIERVKLLIQNQDEMLKAGRLSEPYKGIGDCFKRTMQEEGMMSLWRGNTANVIRYFPTQALNFAFKDYFKRMFNFKKDKDGYWKWFAGNLASGGAAGASSLFFVYSLDYARTRLANDAKAAKKGGERQFNGLIDVYRKTWASDGLAGLYRGFNISCVGIIVYRGLYFGMYDSLKPVVLTGSLQDSFFASFALGWLITNGAGLASYPIDTVRRRMMMTSGEAVKYKSSLDCFAQILKNEGAKSLFKGAGANILRAIAGAGVLAGYDKLQVLVFGKKYGSGGA</sequence>
<dbReference type="PANTHER" id="PTHR45635">
    <property type="entry name" value="ADP,ATP CARRIER PROTEIN 1-RELATED-RELATED"/>
    <property type="match status" value="1"/>
</dbReference>
<evidence type="ECO:0000256" key="12">
    <source>
        <dbReference type="ARBA" id="ARBA00024143"/>
    </source>
</evidence>
<dbReference type="InterPro" id="IPR023395">
    <property type="entry name" value="MCP_dom_sf"/>
</dbReference>
<dbReference type="InterPro" id="IPR018108">
    <property type="entry name" value="MCP_transmembrane"/>
</dbReference>
<feature type="repeat" description="Solcar" evidence="14">
    <location>
        <begin position="241"/>
        <end position="333"/>
    </location>
</feature>
<keyword evidence="8" id="KW-0999">Mitochondrion inner membrane</keyword>
<feature type="repeat" description="Solcar" evidence="14">
    <location>
        <begin position="341"/>
        <end position="427"/>
    </location>
</feature>
<evidence type="ECO:0000256" key="11">
    <source>
        <dbReference type="ARBA" id="ARBA00023136"/>
    </source>
</evidence>
<keyword evidence="4 15" id="KW-0813">Transport</keyword>
<comment type="caution">
    <text evidence="16">Lacks conserved residue(s) required for the propagation of feature annotation.</text>
</comment>
<keyword evidence="10" id="KW-0496">Mitochondrion</keyword>
<evidence type="ECO:0000256" key="2">
    <source>
        <dbReference type="ARBA" id="ARBA00006375"/>
    </source>
</evidence>
<evidence type="ECO:0000256" key="8">
    <source>
        <dbReference type="ARBA" id="ARBA00022792"/>
    </source>
</evidence>
<keyword evidence="5" id="KW-0050">Antiport</keyword>
<comment type="function">
    <text evidence="13">ADP:ATP antiporter that mediates import of ADP into the mitochondrial matrix for ATP synthesis, and export of ATP out to fuel the cell. Cycles between the cytoplasmic-open state (c-state) and the matrix-open state (m-state): operates by the alternating access mechanism with a single substrate-binding site intermittently exposed to either the cytosolic (c-state) or matrix (m-state) side of the inner mitochondrial membrane.</text>
</comment>
<keyword evidence="7" id="KW-0677">Repeat</keyword>
<dbReference type="InterPro" id="IPR002113">
    <property type="entry name" value="ADT_euk_type"/>
</dbReference>
<feature type="transmembrane region" description="Helical" evidence="16">
    <location>
        <begin position="304"/>
        <end position="323"/>
    </location>
</feature>
<dbReference type="PROSITE" id="PS50920">
    <property type="entry name" value="SOLCAR"/>
    <property type="match status" value="3"/>
</dbReference>
<feature type="transmembrane region" description="Helical" evidence="16">
    <location>
        <begin position="239"/>
        <end position="262"/>
    </location>
</feature>
<evidence type="ECO:0000256" key="1">
    <source>
        <dbReference type="ARBA" id="ARBA00004448"/>
    </source>
</evidence>
<evidence type="ECO:0000256" key="3">
    <source>
        <dbReference type="ARBA" id="ARBA00011245"/>
    </source>
</evidence>
<dbReference type="InterPro" id="IPR002067">
    <property type="entry name" value="MCP"/>
</dbReference>
<keyword evidence="18" id="KW-1185">Reference proteome</keyword>
<evidence type="ECO:0000256" key="10">
    <source>
        <dbReference type="ARBA" id="ARBA00023128"/>
    </source>
</evidence>
<evidence type="ECO:0000256" key="9">
    <source>
        <dbReference type="ARBA" id="ARBA00022989"/>
    </source>
</evidence>
<evidence type="ECO:0000256" key="15">
    <source>
        <dbReference type="RuleBase" id="RU000488"/>
    </source>
</evidence>
<dbReference type="AlphaFoldDB" id="A0A9Q1KU82"/>
<dbReference type="PANTHER" id="PTHR45635:SF41">
    <property type="entry name" value="ADP,ATP CARRIER PROTEIN 1, MITOCHONDRIAL"/>
    <property type="match status" value="1"/>
</dbReference>
<dbReference type="GO" id="GO:0005743">
    <property type="term" value="C:mitochondrial inner membrane"/>
    <property type="evidence" value="ECO:0007669"/>
    <property type="project" value="UniProtKB-SubCell"/>
</dbReference>
<dbReference type="OrthoDB" id="270584at2759"/>
<keyword evidence="11 14" id="KW-0472">Membrane</keyword>
<evidence type="ECO:0000256" key="14">
    <source>
        <dbReference type="PROSITE-ProRule" id="PRU00282"/>
    </source>
</evidence>
<comment type="subcellular location">
    <subcellularLocation>
        <location evidence="16">Membrane</location>
        <topology evidence="16">Multi-pass membrane protein</topology>
    </subcellularLocation>
    <subcellularLocation>
        <location evidence="1">Mitochondrion inner membrane</location>
        <topology evidence="1">Multi-pass membrane protein</topology>
    </subcellularLocation>
</comment>
<keyword evidence="9 16" id="KW-1133">Transmembrane helix</keyword>
<dbReference type="EMBL" id="JAKOGI010000021">
    <property type="protein sequence ID" value="KAJ8449497.1"/>
    <property type="molecule type" value="Genomic_DNA"/>
</dbReference>
<dbReference type="GO" id="GO:0140021">
    <property type="term" value="P:mitochondrial ADP transmembrane transport"/>
    <property type="evidence" value="ECO:0007669"/>
    <property type="project" value="InterPro"/>
</dbReference>
<evidence type="ECO:0000256" key="7">
    <source>
        <dbReference type="ARBA" id="ARBA00022737"/>
    </source>
</evidence>
<evidence type="ECO:0000256" key="13">
    <source>
        <dbReference type="ARBA" id="ARBA00045250"/>
    </source>
</evidence>
<organism evidence="17 18">
    <name type="scientific">Carnegiea gigantea</name>
    <dbReference type="NCBI Taxonomy" id="171969"/>
    <lineage>
        <taxon>Eukaryota</taxon>
        <taxon>Viridiplantae</taxon>
        <taxon>Streptophyta</taxon>
        <taxon>Embryophyta</taxon>
        <taxon>Tracheophyta</taxon>
        <taxon>Spermatophyta</taxon>
        <taxon>Magnoliopsida</taxon>
        <taxon>eudicotyledons</taxon>
        <taxon>Gunneridae</taxon>
        <taxon>Pentapetalae</taxon>
        <taxon>Caryophyllales</taxon>
        <taxon>Cactineae</taxon>
        <taxon>Cactaceae</taxon>
        <taxon>Cactoideae</taxon>
        <taxon>Echinocereeae</taxon>
        <taxon>Carnegiea</taxon>
    </lineage>
</organism>
<evidence type="ECO:0000256" key="16">
    <source>
        <dbReference type="RuleBase" id="RU368008"/>
    </source>
</evidence>
<evidence type="ECO:0000313" key="17">
    <source>
        <dbReference type="EMBL" id="KAJ8449497.1"/>
    </source>
</evidence>
<evidence type="ECO:0000256" key="4">
    <source>
        <dbReference type="ARBA" id="ARBA00022448"/>
    </source>
</evidence>
<evidence type="ECO:0000313" key="18">
    <source>
        <dbReference type="Proteomes" id="UP001153076"/>
    </source>
</evidence>
<dbReference type="FunFam" id="1.50.40.10:FF:000001">
    <property type="entry name" value="ADP,ATP carrier protein, mitochondrial"/>
    <property type="match status" value="1"/>
</dbReference>
<feature type="transmembrane region" description="Helical" evidence="16">
    <location>
        <begin position="343"/>
        <end position="364"/>
    </location>
</feature>
<dbReference type="GO" id="GO:0005471">
    <property type="term" value="F:ATP:ADP antiporter activity"/>
    <property type="evidence" value="ECO:0007669"/>
    <property type="project" value="UniProtKB-UniRule"/>
</dbReference>
<dbReference type="Pfam" id="PF00153">
    <property type="entry name" value="Mito_carr"/>
    <property type="match status" value="3"/>
</dbReference>
<dbReference type="GO" id="GO:1990544">
    <property type="term" value="P:mitochondrial ATP transmembrane transport"/>
    <property type="evidence" value="ECO:0007669"/>
    <property type="project" value="InterPro"/>
</dbReference>
<evidence type="ECO:0000256" key="6">
    <source>
        <dbReference type="ARBA" id="ARBA00022692"/>
    </source>
</evidence>
<gene>
    <name evidence="17" type="ORF">Cgig2_002294</name>
</gene>
<evidence type="ECO:0000256" key="5">
    <source>
        <dbReference type="ARBA" id="ARBA00022449"/>
    </source>
</evidence>
<name>A0A9Q1KU82_9CARY</name>
<dbReference type="PRINTS" id="PR00926">
    <property type="entry name" value="MITOCARRIER"/>
</dbReference>
<comment type="subunit">
    <text evidence="3 16">Monomer.</text>
</comment>
<comment type="catalytic activity">
    <reaction evidence="12">
        <text>ADP(in) + ATP(out) = ADP(out) + ATP(in)</text>
        <dbReference type="Rhea" id="RHEA:34999"/>
        <dbReference type="ChEBI" id="CHEBI:30616"/>
        <dbReference type="ChEBI" id="CHEBI:456216"/>
    </reaction>
    <physiologicalReaction direction="left-to-right" evidence="12">
        <dbReference type="Rhea" id="RHEA:35000"/>
    </physiologicalReaction>
</comment>
<comment type="similarity">
    <text evidence="2 15">Belongs to the mitochondrial carrier (TC 2.A.29) family.</text>
</comment>
<feature type="repeat" description="Solcar" evidence="14">
    <location>
        <begin position="136"/>
        <end position="229"/>
    </location>
</feature>
<dbReference type="SUPFAM" id="SSF103506">
    <property type="entry name" value="Mitochondrial carrier"/>
    <property type="match status" value="1"/>
</dbReference>
<dbReference type="PRINTS" id="PR00927">
    <property type="entry name" value="ADPTRNSLCASE"/>
</dbReference>
<comment type="function">
    <text evidence="16">Catalyzes the exchange of ADP and ATP across the membrane.</text>
</comment>
<proteinExistence type="inferred from homology"/>
<keyword evidence="6 14" id="KW-0812">Transmembrane</keyword>
<dbReference type="Gene3D" id="1.50.40.10">
    <property type="entry name" value="Mitochondrial carrier domain"/>
    <property type="match status" value="1"/>
</dbReference>